<proteinExistence type="predicted"/>
<accession>A0A3B4WR24</accession>
<protein>
    <recommendedName>
        <fullName evidence="2">Glycosyltransferase 2-like domain-containing protein</fullName>
    </recommendedName>
</protein>
<dbReference type="Proteomes" id="UP000261360">
    <property type="component" value="Unplaced"/>
</dbReference>
<dbReference type="GO" id="GO:0006493">
    <property type="term" value="P:protein O-linked glycosylation"/>
    <property type="evidence" value="ECO:0007669"/>
    <property type="project" value="TreeGrafter"/>
</dbReference>
<evidence type="ECO:0000256" key="1">
    <source>
        <dbReference type="ARBA" id="ARBA00023157"/>
    </source>
</evidence>
<dbReference type="STRING" id="1841481.ENSSLDP00000003658"/>
<organism evidence="3 4">
    <name type="scientific">Seriola lalandi dorsalis</name>
    <dbReference type="NCBI Taxonomy" id="1841481"/>
    <lineage>
        <taxon>Eukaryota</taxon>
        <taxon>Metazoa</taxon>
        <taxon>Chordata</taxon>
        <taxon>Craniata</taxon>
        <taxon>Vertebrata</taxon>
        <taxon>Euteleostomi</taxon>
        <taxon>Actinopterygii</taxon>
        <taxon>Neopterygii</taxon>
        <taxon>Teleostei</taxon>
        <taxon>Neoteleostei</taxon>
        <taxon>Acanthomorphata</taxon>
        <taxon>Carangaria</taxon>
        <taxon>Carangiformes</taxon>
        <taxon>Carangidae</taxon>
        <taxon>Seriola</taxon>
    </lineage>
</organism>
<evidence type="ECO:0000313" key="3">
    <source>
        <dbReference type="Ensembl" id="ENSSLDP00000003658.1"/>
    </source>
</evidence>
<keyword evidence="4" id="KW-1185">Reference proteome</keyword>
<reference evidence="3" key="1">
    <citation type="submission" date="2025-08" db="UniProtKB">
        <authorList>
            <consortium name="Ensembl"/>
        </authorList>
    </citation>
    <scope>IDENTIFICATION</scope>
</reference>
<keyword evidence="1" id="KW-1015">Disulfide bond</keyword>
<evidence type="ECO:0000259" key="2">
    <source>
        <dbReference type="Pfam" id="PF00535"/>
    </source>
</evidence>
<dbReference type="PANTHER" id="PTHR11675">
    <property type="entry name" value="N-ACETYLGALACTOSAMINYLTRANSFERASE"/>
    <property type="match status" value="1"/>
</dbReference>
<reference evidence="3" key="2">
    <citation type="submission" date="2025-09" db="UniProtKB">
        <authorList>
            <consortium name="Ensembl"/>
        </authorList>
    </citation>
    <scope>IDENTIFICATION</scope>
</reference>
<dbReference type="GeneTree" id="ENSGT00940000158904"/>
<sequence>VYPDDLPNTSIVIVFHNEAWSTLLRTVHSVINRSPRHLLVEIVLVDDASERGW</sequence>
<dbReference type="Ensembl" id="ENSSLDT00000003785.1">
    <property type="protein sequence ID" value="ENSSLDP00000003658.1"/>
    <property type="gene ID" value="ENSSLDG00000002916.1"/>
</dbReference>
<dbReference type="InterPro" id="IPR001173">
    <property type="entry name" value="Glyco_trans_2-like"/>
</dbReference>
<dbReference type="AlphaFoldDB" id="A0A3B4WR24"/>
<dbReference type="GO" id="GO:0004653">
    <property type="term" value="F:polypeptide N-acetylgalactosaminyltransferase activity"/>
    <property type="evidence" value="ECO:0007669"/>
    <property type="project" value="TreeGrafter"/>
</dbReference>
<feature type="domain" description="Glycosyltransferase 2-like" evidence="2">
    <location>
        <begin position="10"/>
        <end position="50"/>
    </location>
</feature>
<dbReference type="Pfam" id="PF00535">
    <property type="entry name" value="Glycos_transf_2"/>
    <property type="match status" value="1"/>
</dbReference>
<evidence type="ECO:0000313" key="4">
    <source>
        <dbReference type="Proteomes" id="UP000261360"/>
    </source>
</evidence>
<dbReference type="Gene3D" id="3.90.550.10">
    <property type="entry name" value="Spore Coat Polysaccharide Biosynthesis Protein SpsA, Chain A"/>
    <property type="match status" value="1"/>
</dbReference>
<dbReference type="PANTHER" id="PTHR11675:SF47">
    <property type="entry name" value="POLYPEPTIDE N-ACETYLGALACTOSAMINYLTRANSFERASE 13"/>
    <property type="match status" value="1"/>
</dbReference>
<name>A0A3B4WR24_SERLL</name>
<dbReference type="InterPro" id="IPR029044">
    <property type="entry name" value="Nucleotide-diphossugar_trans"/>
</dbReference>
<dbReference type="SUPFAM" id="SSF53448">
    <property type="entry name" value="Nucleotide-diphospho-sugar transferases"/>
    <property type="match status" value="1"/>
</dbReference>
<dbReference type="GO" id="GO:0005794">
    <property type="term" value="C:Golgi apparatus"/>
    <property type="evidence" value="ECO:0007669"/>
    <property type="project" value="TreeGrafter"/>
</dbReference>